<evidence type="ECO:0000313" key="1">
    <source>
        <dbReference type="EMBL" id="KAH6623844.1"/>
    </source>
</evidence>
<sequence>MPPKRRVTEAETPNNPNNVPLPRPEVLVPAAQPAPAKRQRVSRACDQCRAARERCDGKQPQCHPCISQNRPCTYEVSPKKRGVQTGYIRTLELALGWVFEKIPGSEETLSAHLTQEGGQGLPLLAGKDPGGADRLQKRWRKSRVHRGIDRILSGETAPSPGRGALSPSADGTDTEGDTARAHGQTDIVAPDAESTTQDTPRSRRMSFGHCPPGTERPGQMPSNDTYQPLQAAPGRLRLPANHWRLLDIYFSYTHSWLPILDKQDLFQASYAYPDDGLTVDPKDDSSAAHSVLWAALALASSQDVGNSKPPASHYTHPPEVSPSNIYDTARRLLPSEHGPFQSHHARAFLLLSLVNMGQDRLTSAGLLIGCATRILLDPNTIQDGAQDQDGQRMGLALMSCFLVDTILSVRCSRPPHLRAEDLAALPMASENGPDQWEPWTPCEGFGPGNVGSSSSRSPAFRLSTFNQLYAIVKVVAEERTMRRQGSMPRGAPNAFATQLQQAIDPSLPISNFVISQACGTISVPTPYWVRATYLWARALAEPRAETPLLLLHDTLDQYQRQFGRSSTPSFLSACIASLANEEYALRCGRQNQDLLQHLVTGFSSREPTARRASSVRGPRLDAVSRSTQDTLESPTSAYSSAPSNPLMDYPEPSIPLLYNTLATRHRRQSDSRNRVYGSFLNPGMGLYQNTFPNTSMPIPQGSSDMHAHHPGGTGMATMPGISTTATSTHPSYPLIPPTGLGPSPDVDALLDDLAAIEYTDAVDVDSQFMTNLGFAPGCDITEILTRGFGGA</sequence>
<keyword evidence="2" id="KW-1185">Reference proteome</keyword>
<comment type="caution">
    <text evidence="1">The sequence shown here is derived from an EMBL/GenBank/DDBJ whole genome shotgun (WGS) entry which is preliminary data.</text>
</comment>
<organism evidence="1 2">
    <name type="scientific">Chaetomium tenue</name>
    <dbReference type="NCBI Taxonomy" id="1854479"/>
    <lineage>
        <taxon>Eukaryota</taxon>
        <taxon>Fungi</taxon>
        <taxon>Dikarya</taxon>
        <taxon>Ascomycota</taxon>
        <taxon>Pezizomycotina</taxon>
        <taxon>Sordariomycetes</taxon>
        <taxon>Sordariomycetidae</taxon>
        <taxon>Sordariales</taxon>
        <taxon>Chaetomiaceae</taxon>
        <taxon>Chaetomium</taxon>
    </lineage>
</organism>
<dbReference type="Proteomes" id="UP000724584">
    <property type="component" value="Unassembled WGS sequence"/>
</dbReference>
<gene>
    <name evidence="1" type="ORF">F5144DRAFT_584525</name>
</gene>
<proteinExistence type="predicted"/>
<accession>A0ACB7P0F4</accession>
<name>A0ACB7P0F4_9PEZI</name>
<protein>
    <submittedName>
        <fullName evidence="1">Uncharacterized protein</fullName>
    </submittedName>
</protein>
<dbReference type="EMBL" id="JAGIZQ010000006">
    <property type="protein sequence ID" value="KAH6623844.1"/>
    <property type="molecule type" value="Genomic_DNA"/>
</dbReference>
<reference evidence="1 2" key="1">
    <citation type="journal article" date="2021" name="Nat. Commun.">
        <title>Genetic determinants of endophytism in the Arabidopsis root mycobiome.</title>
        <authorList>
            <person name="Mesny F."/>
            <person name="Miyauchi S."/>
            <person name="Thiergart T."/>
            <person name="Pickel B."/>
            <person name="Atanasova L."/>
            <person name="Karlsson M."/>
            <person name="Huettel B."/>
            <person name="Barry K.W."/>
            <person name="Haridas S."/>
            <person name="Chen C."/>
            <person name="Bauer D."/>
            <person name="Andreopoulos W."/>
            <person name="Pangilinan J."/>
            <person name="LaButti K."/>
            <person name="Riley R."/>
            <person name="Lipzen A."/>
            <person name="Clum A."/>
            <person name="Drula E."/>
            <person name="Henrissat B."/>
            <person name="Kohler A."/>
            <person name="Grigoriev I.V."/>
            <person name="Martin F.M."/>
            <person name="Hacquard S."/>
        </authorList>
    </citation>
    <scope>NUCLEOTIDE SEQUENCE [LARGE SCALE GENOMIC DNA]</scope>
    <source>
        <strain evidence="1 2">MPI-SDFR-AT-0079</strain>
    </source>
</reference>
<evidence type="ECO:0000313" key="2">
    <source>
        <dbReference type="Proteomes" id="UP000724584"/>
    </source>
</evidence>